<evidence type="ECO:0000256" key="1">
    <source>
        <dbReference type="ARBA" id="ARBA00004141"/>
    </source>
</evidence>
<evidence type="ECO:0000256" key="4">
    <source>
        <dbReference type="ARBA" id="ARBA00022989"/>
    </source>
</evidence>
<keyword evidence="8" id="KW-1185">Reference proteome</keyword>
<evidence type="ECO:0000256" key="5">
    <source>
        <dbReference type="ARBA" id="ARBA00023136"/>
    </source>
</evidence>
<dbReference type="GO" id="GO:0022857">
    <property type="term" value="F:transmembrane transporter activity"/>
    <property type="evidence" value="ECO:0007669"/>
    <property type="project" value="InterPro"/>
</dbReference>
<reference evidence="7 8" key="1">
    <citation type="submission" date="2019-09" db="EMBL/GenBank/DDBJ databases">
        <title>Genome sequence of Rhodovastum atsumiense, a diverse member of the Acetobacteraceae family of non-sulfur purple photosynthetic bacteria.</title>
        <authorList>
            <person name="Meyer T."/>
            <person name="Kyndt J."/>
        </authorList>
    </citation>
    <scope>NUCLEOTIDE SEQUENCE [LARGE SCALE GENOMIC DNA]</scope>
    <source>
        <strain evidence="7 8">DSM 21279</strain>
    </source>
</reference>
<keyword evidence="5 6" id="KW-0472">Membrane</keyword>
<dbReference type="InterPro" id="IPR036259">
    <property type="entry name" value="MFS_trans_sf"/>
</dbReference>
<dbReference type="SUPFAM" id="SSF103473">
    <property type="entry name" value="MFS general substrate transporter"/>
    <property type="match status" value="1"/>
</dbReference>
<accession>A0A5M6IR09</accession>
<keyword evidence="3 6" id="KW-0812">Transmembrane</keyword>
<feature type="transmembrane region" description="Helical" evidence="6">
    <location>
        <begin position="142"/>
        <end position="165"/>
    </location>
</feature>
<evidence type="ECO:0000256" key="3">
    <source>
        <dbReference type="ARBA" id="ARBA00022692"/>
    </source>
</evidence>
<dbReference type="Proteomes" id="UP000325255">
    <property type="component" value="Unassembled WGS sequence"/>
</dbReference>
<feature type="transmembrane region" description="Helical" evidence="6">
    <location>
        <begin position="250"/>
        <end position="270"/>
    </location>
</feature>
<evidence type="ECO:0000256" key="6">
    <source>
        <dbReference type="SAM" id="Phobius"/>
    </source>
</evidence>
<dbReference type="PANTHER" id="PTHR43385">
    <property type="entry name" value="RIBOFLAVIN TRANSPORTER RIBJ"/>
    <property type="match status" value="1"/>
</dbReference>
<feature type="transmembrane region" description="Helical" evidence="6">
    <location>
        <begin position="80"/>
        <end position="99"/>
    </location>
</feature>
<feature type="transmembrane region" description="Helical" evidence="6">
    <location>
        <begin position="171"/>
        <end position="189"/>
    </location>
</feature>
<dbReference type="GO" id="GO:0016020">
    <property type="term" value="C:membrane"/>
    <property type="evidence" value="ECO:0007669"/>
    <property type="project" value="UniProtKB-SubCell"/>
</dbReference>
<evidence type="ECO:0000256" key="2">
    <source>
        <dbReference type="ARBA" id="ARBA00022448"/>
    </source>
</evidence>
<feature type="transmembrane region" description="Helical" evidence="6">
    <location>
        <begin position="371"/>
        <end position="394"/>
    </location>
</feature>
<dbReference type="Gene3D" id="1.20.1250.20">
    <property type="entry name" value="MFS general substrate transporter like domains"/>
    <property type="match status" value="1"/>
</dbReference>
<sequence length="404" mass="40648">MFGPHASRPRLLVVSAIGVAQILAFGASYYLPAIIAAPVAADTGWPLPWVVGALSLGLLVSGLVSPAIGRLIERSGGRRVLAGSAVLMAAGLALLAGAPSLPMFLAAWLVMGLAMGAGLYDPAFAALGRLYGDQARGAITQVTLYGGFASTVCWPLSAFLVAQVGWRGTCLAYALIALTVMLPLYLIGLPQEAPRPPALPAAEAAAPAPSPCGRRSALIVFAMIMTLSSVVTTVVSVHLITLVQARGLDLAAAVGLGMLIGPAQVGARVIEATFGRHHHPLWSLLVSMVAVSAGLAMLMGGAGVMAAGLVLYGGGNGVRSIARGTVPLALFGREGYAALMGQLAAPALLAQAASPAIGTVLIAQVGPVATTLLLCAAAGINIALCLVLLAIAPVKRIGAAPPRP</sequence>
<dbReference type="OrthoDB" id="7200137at2"/>
<feature type="transmembrane region" description="Helical" evidence="6">
    <location>
        <begin position="12"/>
        <end position="35"/>
    </location>
</feature>
<feature type="transmembrane region" description="Helical" evidence="6">
    <location>
        <begin position="47"/>
        <end position="68"/>
    </location>
</feature>
<dbReference type="InterPro" id="IPR011701">
    <property type="entry name" value="MFS"/>
</dbReference>
<organism evidence="7 8">
    <name type="scientific">Rhodovastum atsumiense</name>
    <dbReference type="NCBI Taxonomy" id="504468"/>
    <lineage>
        <taxon>Bacteria</taxon>
        <taxon>Pseudomonadati</taxon>
        <taxon>Pseudomonadota</taxon>
        <taxon>Alphaproteobacteria</taxon>
        <taxon>Acetobacterales</taxon>
        <taxon>Acetobacteraceae</taxon>
        <taxon>Rhodovastum</taxon>
    </lineage>
</organism>
<proteinExistence type="predicted"/>
<protein>
    <submittedName>
        <fullName evidence="7">MFS transporter</fullName>
    </submittedName>
</protein>
<feature type="transmembrane region" description="Helical" evidence="6">
    <location>
        <begin position="105"/>
        <end position="130"/>
    </location>
</feature>
<dbReference type="AlphaFoldDB" id="A0A5M6IR09"/>
<dbReference type="Pfam" id="PF07690">
    <property type="entry name" value="MFS_1"/>
    <property type="match status" value="1"/>
</dbReference>
<comment type="caution">
    <text evidence="7">The sequence shown here is derived from an EMBL/GenBank/DDBJ whole genome shotgun (WGS) entry which is preliminary data.</text>
</comment>
<feature type="transmembrane region" description="Helical" evidence="6">
    <location>
        <begin position="218"/>
        <end position="244"/>
    </location>
</feature>
<dbReference type="PANTHER" id="PTHR43385:SF1">
    <property type="entry name" value="RIBOFLAVIN TRANSPORTER RIBJ"/>
    <property type="match status" value="1"/>
</dbReference>
<name>A0A5M6IR09_9PROT</name>
<evidence type="ECO:0000313" key="8">
    <source>
        <dbReference type="Proteomes" id="UP000325255"/>
    </source>
</evidence>
<dbReference type="InterPro" id="IPR052983">
    <property type="entry name" value="MFS_Riboflavin_Transporter"/>
</dbReference>
<feature type="transmembrane region" description="Helical" evidence="6">
    <location>
        <begin position="282"/>
        <end position="312"/>
    </location>
</feature>
<dbReference type="EMBL" id="VWPK01000028">
    <property type="protein sequence ID" value="KAA5610730.1"/>
    <property type="molecule type" value="Genomic_DNA"/>
</dbReference>
<keyword evidence="4 6" id="KW-1133">Transmembrane helix</keyword>
<comment type="subcellular location">
    <subcellularLocation>
        <location evidence="1">Membrane</location>
        <topology evidence="1">Multi-pass membrane protein</topology>
    </subcellularLocation>
</comment>
<dbReference type="RefSeq" id="WP_150042166.1">
    <property type="nucleotide sequence ID" value="NZ_OW485601.1"/>
</dbReference>
<keyword evidence="2" id="KW-0813">Transport</keyword>
<gene>
    <name evidence="7" type="ORF">F1189_17545</name>
</gene>
<evidence type="ECO:0000313" key="7">
    <source>
        <dbReference type="EMBL" id="KAA5610730.1"/>
    </source>
</evidence>